<dbReference type="Proteomes" id="UP000014400">
    <property type="component" value="Unassembled WGS sequence"/>
</dbReference>
<protein>
    <submittedName>
        <fullName evidence="3">Uncharacterized protein</fullName>
    </submittedName>
</protein>
<sequence>MSTEHSQALPRSVVLLRLLRRILSVTAVACAAAGMIASADALISGFGDGGDKLSVAADNSTVITGSISSEQGNRGLQVRIEPPEDGLTASDIRVSNSFFPSRMNWSALLYAAPSALGKNFTVTAGSPDTPPHELDVLFVQVLPNATAVRANSSSFLMRIWGWEPLNAAFAALIVAATACLLYFGLIYFGSAWLAKRGFVRVYHTRQEGDDTMLYCIDPQSSLNEAQTYPVLSAAGKLMGTAEVTSRGARYCILKLTAAQARTGCLVALPIEAEAADI</sequence>
<proteinExistence type="predicted"/>
<evidence type="ECO:0000256" key="2">
    <source>
        <dbReference type="SAM" id="SignalP"/>
    </source>
</evidence>
<keyword evidence="1" id="KW-1133">Transmembrane helix</keyword>
<evidence type="ECO:0000313" key="4">
    <source>
        <dbReference type="Proteomes" id="UP000014400"/>
    </source>
</evidence>
<keyword evidence="2" id="KW-0732">Signal</keyword>
<organism evidence="3 4">
    <name type="scientific">Sutterella wadsworthensis HGA0223</name>
    <dbReference type="NCBI Taxonomy" id="1203554"/>
    <lineage>
        <taxon>Bacteria</taxon>
        <taxon>Pseudomonadati</taxon>
        <taxon>Pseudomonadota</taxon>
        <taxon>Betaproteobacteria</taxon>
        <taxon>Burkholderiales</taxon>
        <taxon>Sutterellaceae</taxon>
        <taxon>Sutterella</taxon>
    </lineage>
</organism>
<feature type="transmembrane region" description="Helical" evidence="1">
    <location>
        <begin position="167"/>
        <end position="188"/>
    </location>
</feature>
<dbReference type="AlphaFoldDB" id="S3BL05"/>
<feature type="signal peptide" evidence="2">
    <location>
        <begin position="1"/>
        <end position="31"/>
    </location>
</feature>
<evidence type="ECO:0000256" key="1">
    <source>
        <dbReference type="SAM" id="Phobius"/>
    </source>
</evidence>
<reference evidence="3 4" key="1">
    <citation type="submission" date="2013-04" db="EMBL/GenBank/DDBJ databases">
        <title>The Genome Sequence of Sutterella wadsworthensis HGA0223.</title>
        <authorList>
            <consortium name="The Broad Institute Genomics Platform"/>
            <person name="Earl A."/>
            <person name="Ward D."/>
            <person name="Feldgarden M."/>
            <person name="Gevers D."/>
            <person name="Schmidt T.M."/>
            <person name="Dover J."/>
            <person name="Dai D."/>
            <person name="Walker B."/>
            <person name="Young S."/>
            <person name="Zeng Q."/>
            <person name="Gargeya S."/>
            <person name="Fitzgerald M."/>
            <person name="Haas B."/>
            <person name="Abouelleil A."/>
            <person name="Allen A.W."/>
            <person name="Alvarado L."/>
            <person name="Arachchi H.M."/>
            <person name="Berlin A.M."/>
            <person name="Chapman S.B."/>
            <person name="Gainer-Dewar J."/>
            <person name="Goldberg J."/>
            <person name="Griggs A."/>
            <person name="Gujja S."/>
            <person name="Hansen M."/>
            <person name="Howarth C."/>
            <person name="Imamovic A."/>
            <person name="Ireland A."/>
            <person name="Larimer J."/>
            <person name="McCowan C."/>
            <person name="Murphy C."/>
            <person name="Pearson M."/>
            <person name="Poon T.W."/>
            <person name="Priest M."/>
            <person name="Roberts A."/>
            <person name="Saif S."/>
            <person name="Shea T."/>
            <person name="Sisk P."/>
            <person name="Sykes S."/>
            <person name="Wortman J."/>
            <person name="Nusbaum C."/>
            <person name="Birren B."/>
        </authorList>
    </citation>
    <scope>NUCLEOTIDE SEQUENCE [LARGE SCALE GENOMIC DNA]</scope>
    <source>
        <strain evidence="3 4">HGA0223</strain>
    </source>
</reference>
<keyword evidence="4" id="KW-1185">Reference proteome</keyword>
<feature type="chain" id="PRO_5004517930" evidence="2">
    <location>
        <begin position="32"/>
        <end position="277"/>
    </location>
</feature>
<accession>S3BL05</accession>
<dbReference type="RefSeq" id="WP_016473743.1">
    <property type="nucleotide sequence ID" value="NZ_KE150480.1"/>
</dbReference>
<keyword evidence="1" id="KW-0472">Membrane</keyword>
<dbReference type="GeneID" id="64061838"/>
<dbReference type="HOGENOM" id="CLU_1133133_0_0_4"/>
<dbReference type="EMBL" id="ATCF01000005">
    <property type="protein sequence ID" value="EPE01017.1"/>
    <property type="molecule type" value="Genomic_DNA"/>
</dbReference>
<evidence type="ECO:0000313" key="3">
    <source>
        <dbReference type="EMBL" id="EPE01017.1"/>
    </source>
</evidence>
<comment type="caution">
    <text evidence="3">The sequence shown here is derived from an EMBL/GenBank/DDBJ whole genome shotgun (WGS) entry which is preliminary data.</text>
</comment>
<dbReference type="PATRIC" id="fig|1203554.3.peg.296"/>
<dbReference type="eggNOG" id="ENOG5030PMQ">
    <property type="taxonomic scope" value="Bacteria"/>
</dbReference>
<keyword evidence="1" id="KW-0812">Transmembrane</keyword>
<name>S3BL05_9BURK</name>
<gene>
    <name evidence="3" type="ORF">HMPREF1476_00321</name>
</gene>